<dbReference type="SMART" id="SM00651">
    <property type="entry name" value="Sm"/>
    <property type="match status" value="1"/>
</dbReference>
<evidence type="ECO:0000313" key="17">
    <source>
        <dbReference type="EMBL" id="RVW28303.1"/>
    </source>
</evidence>
<evidence type="ECO:0000256" key="1">
    <source>
        <dbReference type="ARBA" id="ARBA00001946"/>
    </source>
</evidence>
<dbReference type="PANTHER" id="PTHR47274">
    <property type="entry name" value="BTB/POZ DOMAIN CONTAINING PROTEIN, EXPRESSED-RELATED"/>
    <property type="match status" value="1"/>
</dbReference>
<evidence type="ECO:0000256" key="6">
    <source>
        <dbReference type="ARBA" id="ARBA00008146"/>
    </source>
</evidence>
<accession>A0A438CYL6</accession>
<keyword evidence="10" id="KW-0460">Magnesium</keyword>
<evidence type="ECO:0000256" key="12">
    <source>
        <dbReference type="ARBA" id="ARBA00023187"/>
    </source>
</evidence>
<name>A0A438CYL6_VITVI</name>
<evidence type="ECO:0000256" key="13">
    <source>
        <dbReference type="ARBA" id="ARBA00023242"/>
    </source>
</evidence>
<feature type="domain" description="BTB" evidence="16">
    <location>
        <begin position="451"/>
        <end position="521"/>
    </location>
</feature>
<dbReference type="Pfam" id="PF13292">
    <property type="entry name" value="DXP_synthase_N"/>
    <property type="match status" value="1"/>
</dbReference>
<proteinExistence type="inferred from homology"/>
<protein>
    <submittedName>
        <fullName evidence="17">Putative 1-deoxy-D-xylulose-5-phosphate synthase, chloroplastic</fullName>
    </submittedName>
</protein>
<dbReference type="InterPro" id="IPR000210">
    <property type="entry name" value="BTB/POZ_dom"/>
</dbReference>
<dbReference type="GO" id="GO:0008661">
    <property type="term" value="F:1-deoxy-D-xylulose-5-phosphate synthase activity"/>
    <property type="evidence" value="ECO:0007669"/>
    <property type="project" value="InterPro"/>
</dbReference>
<evidence type="ECO:0000256" key="4">
    <source>
        <dbReference type="ARBA" id="ARBA00004514"/>
    </source>
</evidence>
<evidence type="ECO:0000256" key="8">
    <source>
        <dbReference type="ARBA" id="ARBA00022664"/>
    </source>
</evidence>
<dbReference type="InterPro" id="IPR044784">
    <property type="entry name" value="At1g01640-like"/>
</dbReference>
<dbReference type="SUPFAM" id="SSF54695">
    <property type="entry name" value="POZ domain"/>
    <property type="match status" value="1"/>
</dbReference>
<dbReference type="PROSITE" id="PS50097">
    <property type="entry name" value="BTB"/>
    <property type="match status" value="1"/>
</dbReference>
<dbReference type="EMBL" id="QGNW01001903">
    <property type="protein sequence ID" value="RVW28303.1"/>
    <property type="molecule type" value="Genomic_DNA"/>
</dbReference>
<comment type="pathway">
    <text evidence="5">Protein modification; protein ubiquitination.</text>
</comment>
<evidence type="ECO:0000313" key="18">
    <source>
        <dbReference type="Proteomes" id="UP000288805"/>
    </source>
</evidence>
<dbReference type="PANTHER" id="PTHR47274:SF1">
    <property type="entry name" value="BTB_POZ DOMAIN CONTAINING PROTEIN, EXPRESSED"/>
    <property type="match status" value="1"/>
</dbReference>
<dbReference type="GO" id="GO:0000387">
    <property type="term" value="P:spliceosomal snRNP assembly"/>
    <property type="evidence" value="ECO:0007669"/>
    <property type="project" value="InterPro"/>
</dbReference>
<keyword evidence="9" id="KW-0808">Transferase</keyword>
<comment type="cofactor">
    <cofactor evidence="1">
        <name>Mg(2+)</name>
        <dbReference type="ChEBI" id="CHEBI:18420"/>
    </cofactor>
</comment>
<dbReference type="FunFam" id="2.30.30.100:FF:000002">
    <property type="entry name" value="Small nuclear ribonucleoprotein Sm D3"/>
    <property type="match status" value="1"/>
</dbReference>
<dbReference type="InterPro" id="IPR029061">
    <property type="entry name" value="THDP-binding"/>
</dbReference>
<evidence type="ECO:0000256" key="7">
    <source>
        <dbReference type="ARBA" id="ARBA00011738"/>
    </source>
</evidence>
<evidence type="ECO:0000256" key="3">
    <source>
        <dbReference type="ARBA" id="ARBA00004123"/>
    </source>
</evidence>
<dbReference type="Proteomes" id="UP000288805">
    <property type="component" value="Unassembled WGS sequence"/>
</dbReference>
<feature type="coiled-coil region" evidence="15">
    <location>
        <begin position="295"/>
        <end position="322"/>
    </location>
</feature>
<dbReference type="Pfam" id="PF01423">
    <property type="entry name" value="LSM"/>
    <property type="match status" value="1"/>
</dbReference>
<keyword evidence="15" id="KW-0175">Coiled coil</keyword>
<comment type="similarity">
    <text evidence="6">Belongs to the snRNP core protein family.</text>
</comment>
<keyword evidence="8" id="KW-0507">mRNA processing</keyword>
<dbReference type="SUPFAM" id="SSF50182">
    <property type="entry name" value="Sm-like ribonucleoproteins"/>
    <property type="match status" value="1"/>
</dbReference>
<keyword evidence="12" id="KW-0508">mRNA splicing</keyword>
<gene>
    <name evidence="17" type="primary">TKT2_1</name>
    <name evidence="17" type="ORF">CK203_099931</name>
</gene>
<dbReference type="GO" id="GO:0005681">
    <property type="term" value="C:spliceosomal complex"/>
    <property type="evidence" value="ECO:0007669"/>
    <property type="project" value="InterPro"/>
</dbReference>
<dbReference type="Pfam" id="PF00651">
    <property type="entry name" value="BTB"/>
    <property type="match status" value="1"/>
</dbReference>
<dbReference type="GO" id="GO:0016114">
    <property type="term" value="P:terpenoid biosynthetic process"/>
    <property type="evidence" value="ECO:0007669"/>
    <property type="project" value="InterPro"/>
</dbReference>
<dbReference type="GO" id="GO:0005829">
    <property type="term" value="C:cytosol"/>
    <property type="evidence" value="ECO:0007669"/>
    <property type="project" value="UniProtKB-SubCell"/>
</dbReference>
<dbReference type="InterPro" id="IPR034099">
    <property type="entry name" value="SmD3"/>
</dbReference>
<evidence type="ECO:0000256" key="2">
    <source>
        <dbReference type="ARBA" id="ARBA00002668"/>
    </source>
</evidence>
<evidence type="ECO:0000256" key="11">
    <source>
        <dbReference type="ARBA" id="ARBA00023052"/>
    </source>
</evidence>
<evidence type="ECO:0000256" key="14">
    <source>
        <dbReference type="ARBA" id="ARBA00023274"/>
    </source>
</evidence>
<reference evidence="17 18" key="1">
    <citation type="journal article" date="2018" name="PLoS Genet.">
        <title>Population sequencing reveals clonal diversity and ancestral inbreeding in the grapevine cultivar Chardonnay.</title>
        <authorList>
            <person name="Roach M.J."/>
            <person name="Johnson D.L."/>
            <person name="Bohlmann J."/>
            <person name="van Vuuren H.J."/>
            <person name="Jones S.J."/>
            <person name="Pretorius I.S."/>
            <person name="Schmidt S.A."/>
            <person name="Borneman A.R."/>
        </authorList>
    </citation>
    <scope>NUCLEOTIDE SEQUENCE [LARGE SCALE GENOMIC DNA]</scope>
    <source>
        <strain evidence="18">cv. Chardonnay</strain>
        <tissue evidence="17">Leaf</tissue>
    </source>
</reference>
<evidence type="ECO:0000256" key="5">
    <source>
        <dbReference type="ARBA" id="ARBA00004906"/>
    </source>
</evidence>
<comment type="subcellular location">
    <subcellularLocation>
        <location evidence="4">Cytoplasm</location>
        <location evidence="4">Cytosol</location>
    </subcellularLocation>
    <subcellularLocation>
        <location evidence="3">Nucleus</location>
    </subcellularLocation>
</comment>
<dbReference type="InterPro" id="IPR005477">
    <property type="entry name" value="Dxylulose-5-P_synthase"/>
</dbReference>
<dbReference type="Gene3D" id="3.40.50.970">
    <property type="match status" value="1"/>
</dbReference>
<evidence type="ECO:0000259" key="16">
    <source>
        <dbReference type="PROSITE" id="PS50097"/>
    </source>
</evidence>
<comment type="subunit">
    <text evidence="7">Homodimer.</text>
</comment>
<dbReference type="InterPro" id="IPR010920">
    <property type="entry name" value="LSM_dom_sf"/>
</dbReference>
<keyword evidence="14" id="KW-0687">Ribonucleoprotein</keyword>
<evidence type="ECO:0000256" key="15">
    <source>
        <dbReference type="SAM" id="Coils"/>
    </source>
</evidence>
<dbReference type="InterPro" id="IPR011333">
    <property type="entry name" value="SKP1/BTB/POZ_sf"/>
</dbReference>
<keyword evidence="11" id="KW-0786">Thiamine pyrophosphate</keyword>
<evidence type="ECO:0000256" key="9">
    <source>
        <dbReference type="ARBA" id="ARBA00022679"/>
    </source>
</evidence>
<comment type="function">
    <text evidence="2">May act as a substrate-specific adapter of an E3 ubiquitin-protein ligase complex (CUL3-RBX1-BTB) which mediates the ubiquitination and subsequent proteasomal degradation of target proteins.</text>
</comment>
<dbReference type="CDD" id="cd01721">
    <property type="entry name" value="Sm_D3"/>
    <property type="match status" value="1"/>
</dbReference>
<organism evidence="17 18">
    <name type="scientific">Vitis vinifera</name>
    <name type="common">Grape</name>
    <dbReference type="NCBI Taxonomy" id="29760"/>
    <lineage>
        <taxon>Eukaryota</taxon>
        <taxon>Viridiplantae</taxon>
        <taxon>Streptophyta</taxon>
        <taxon>Embryophyta</taxon>
        <taxon>Tracheophyta</taxon>
        <taxon>Spermatophyta</taxon>
        <taxon>Magnoliopsida</taxon>
        <taxon>eudicotyledons</taxon>
        <taxon>Gunneridae</taxon>
        <taxon>Pentapetalae</taxon>
        <taxon>rosids</taxon>
        <taxon>Vitales</taxon>
        <taxon>Vitaceae</taxon>
        <taxon>Viteae</taxon>
        <taxon>Vitis</taxon>
    </lineage>
</organism>
<sequence length="702" mass="76598">MSRSLGIPVKLLHEAAGHVVTVELKSGELFRGSLIECEDNWNCQLENITFTVKDEENAPVGNISSSGSLGLSGSGTGHDYSALGMSISKVHCSVTNSVGAPKCHLDSASPFRLLQDYASDDSTENGDVLCAEDVIPDLSALAGLRGVLSDLNHWWMDGHDKSAGSGVDIVPESGKSQKEMPPLKIDEFGRLVKECASDSDSDDSCYAGKHGKSESCGDAAAQLVILLEATTKLYNKPNHSIILTEPIHHTHSINSHAHYSTIPTNLPPSIQPATPLTHLTLNLTTHFGTSIAHWGRDIMLQVEKLKAENSSLNEESLLHQDRQSLRPILPVLVLKDSLTREPGIKVHHANIQASKVVAYGAAVQAAILSGEGNEKLCYENARSIVAFINKFEDDKGFDKSNNSTVFPANSSKGFSNALKWVQEMKEIEEELNEKLSFLEGFAAAFGDQIHTHIEVKPGHNGPSLFAHITLLATRSEIFKNMLDSDGCKAAPSNTITLPELNHEELDSLLEFLYNGTMTAEQAYEAMNNAGHLDSDMIVILNDHRRVSSLTATLDGPIPPIGGPMHELATKVDEYARGWSVVLDQHFFEELGLYYIGPVDGHNIDDLIAILKEVKSTKTTGPVLIHAVIEKGRGYPYAERAADHQLQSRVPFAPQRIRDCRPVVFEHGVLITIHPDCHGLYVYMSDISCTLHDRMSHDCPSSA</sequence>
<dbReference type="SUPFAM" id="SSF52518">
    <property type="entry name" value="Thiamin diphosphate-binding fold (THDP-binding)"/>
    <property type="match status" value="1"/>
</dbReference>
<dbReference type="InterPro" id="IPR001163">
    <property type="entry name" value="Sm_dom_euk/arc"/>
</dbReference>
<dbReference type="Gene3D" id="2.30.30.100">
    <property type="match status" value="1"/>
</dbReference>
<comment type="caution">
    <text evidence="17">The sequence shown here is derived from an EMBL/GenBank/DDBJ whole genome shotgun (WGS) entry which is preliminary data.</text>
</comment>
<evidence type="ECO:0000256" key="10">
    <source>
        <dbReference type="ARBA" id="ARBA00022842"/>
    </source>
</evidence>
<keyword evidence="13" id="KW-0539">Nucleus</keyword>
<dbReference type="AlphaFoldDB" id="A0A438CYL6"/>